<dbReference type="Pfam" id="PF08357">
    <property type="entry name" value="SEFIR"/>
    <property type="match status" value="1"/>
</dbReference>
<keyword evidence="5" id="KW-0472">Membrane</keyword>
<dbReference type="InterPro" id="IPR039465">
    <property type="entry name" value="IL-17_rcpt-like"/>
</dbReference>
<comment type="subcellular location">
    <subcellularLocation>
        <location evidence="1">Membrane</location>
        <topology evidence="1">Single-pass type I membrane protein</topology>
    </subcellularLocation>
</comment>
<keyword evidence="3" id="KW-0732">Signal</keyword>
<reference evidence="9" key="1">
    <citation type="journal article" date="2023" name="Science">
        <title>Genome structures resolve the early diversification of teleost fishes.</title>
        <authorList>
            <person name="Parey E."/>
            <person name="Louis A."/>
            <person name="Montfort J."/>
            <person name="Bouchez O."/>
            <person name="Roques C."/>
            <person name="Iampietro C."/>
            <person name="Lluch J."/>
            <person name="Castinel A."/>
            <person name="Donnadieu C."/>
            <person name="Desvignes T."/>
            <person name="Floi Bucao C."/>
            <person name="Jouanno E."/>
            <person name="Wen M."/>
            <person name="Mejri S."/>
            <person name="Dirks R."/>
            <person name="Jansen H."/>
            <person name="Henkel C."/>
            <person name="Chen W.J."/>
            <person name="Zahm M."/>
            <person name="Cabau C."/>
            <person name="Klopp C."/>
            <person name="Thompson A.W."/>
            <person name="Robinson-Rechavi M."/>
            <person name="Braasch I."/>
            <person name="Lecointre G."/>
            <person name="Bobe J."/>
            <person name="Postlethwait J.H."/>
            <person name="Berthelot C."/>
            <person name="Roest Crollius H."/>
            <person name="Guiguen Y."/>
        </authorList>
    </citation>
    <scope>NUCLEOTIDE SEQUENCE</scope>
    <source>
        <strain evidence="9">WJC10195</strain>
    </source>
</reference>
<evidence type="ECO:0000256" key="5">
    <source>
        <dbReference type="ARBA" id="ARBA00023136"/>
    </source>
</evidence>
<evidence type="ECO:0000313" key="9">
    <source>
        <dbReference type="EMBL" id="KAJ8370847.1"/>
    </source>
</evidence>
<evidence type="ECO:0000256" key="7">
    <source>
        <dbReference type="ARBA" id="ARBA00023180"/>
    </source>
</evidence>
<evidence type="ECO:0000256" key="6">
    <source>
        <dbReference type="ARBA" id="ARBA00023170"/>
    </source>
</evidence>
<keyword evidence="10" id="KW-1185">Reference proteome</keyword>
<dbReference type="AlphaFoldDB" id="A0A9Q1J742"/>
<evidence type="ECO:0000259" key="8">
    <source>
        <dbReference type="PROSITE" id="PS51534"/>
    </source>
</evidence>
<feature type="domain" description="SEFIR" evidence="8">
    <location>
        <begin position="30"/>
        <end position="184"/>
    </location>
</feature>
<dbReference type="GO" id="GO:0030368">
    <property type="term" value="F:interleukin-17 receptor activity"/>
    <property type="evidence" value="ECO:0007669"/>
    <property type="project" value="InterPro"/>
</dbReference>
<keyword evidence="7" id="KW-0325">Glycoprotein</keyword>
<dbReference type="Proteomes" id="UP001152622">
    <property type="component" value="Chromosome 3"/>
</dbReference>
<evidence type="ECO:0000256" key="4">
    <source>
        <dbReference type="ARBA" id="ARBA00022989"/>
    </source>
</evidence>
<accession>A0A9Q1J742</accession>
<comment type="caution">
    <text evidence="9">The sequence shown here is derived from an EMBL/GenBank/DDBJ whole genome shotgun (WGS) entry which is preliminary data.</text>
</comment>
<name>A0A9Q1J742_SYNKA</name>
<dbReference type="PANTHER" id="PTHR15583:SF11">
    <property type="entry name" value="INTERLEUKIN-17 RECEPTOR B"/>
    <property type="match status" value="1"/>
</dbReference>
<evidence type="ECO:0000313" key="10">
    <source>
        <dbReference type="Proteomes" id="UP001152622"/>
    </source>
</evidence>
<sequence>MVLVSAALLIWYKANKTHSELGERTQSTPLLSVLVVYTAGNRAFQRAVVAFAEFLQSQWHCKVAVDVWQRGRMAEQGPLRWLITQTEGSDKVVIVCTQRTEAWESRAGPAPQLAVLRDHTVPASAEDVFSLALNMVEGQLQCPSTLRKYCTVHLGNRPDWKCLPSALRVCKSFSVMKDVEKLGRHLHNSSPEACCFPSVGLKPDSLNSEAAGRLRDAIHELQSSVTLSR</sequence>
<dbReference type="EMBL" id="JAINUF010000003">
    <property type="protein sequence ID" value="KAJ8370847.1"/>
    <property type="molecule type" value="Genomic_DNA"/>
</dbReference>
<gene>
    <name evidence="9" type="ORF">SKAU_G00108750</name>
</gene>
<keyword evidence="2" id="KW-0812">Transmembrane</keyword>
<organism evidence="9 10">
    <name type="scientific">Synaphobranchus kaupii</name>
    <name type="common">Kaup's arrowtooth eel</name>
    <dbReference type="NCBI Taxonomy" id="118154"/>
    <lineage>
        <taxon>Eukaryota</taxon>
        <taxon>Metazoa</taxon>
        <taxon>Chordata</taxon>
        <taxon>Craniata</taxon>
        <taxon>Vertebrata</taxon>
        <taxon>Euteleostomi</taxon>
        <taxon>Actinopterygii</taxon>
        <taxon>Neopterygii</taxon>
        <taxon>Teleostei</taxon>
        <taxon>Anguilliformes</taxon>
        <taxon>Synaphobranchidae</taxon>
        <taxon>Synaphobranchus</taxon>
    </lineage>
</organism>
<evidence type="ECO:0000256" key="1">
    <source>
        <dbReference type="ARBA" id="ARBA00004479"/>
    </source>
</evidence>
<dbReference type="PANTHER" id="PTHR15583">
    <property type="entry name" value="INTERLEUKIN-17 RECEPTOR"/>
    <property type="match status" value="1"/>
</dbReference>
<evidence type="ECO:0000256" key="3">
    <source>
        <dbReference type="ARBA" id="ARBA00022729"/>
    </source>
</evidence>
<dbReference type="OrthoDB" id="8963084at2759"/>
<dbReference type="Gene3D" id="3.40.50.11530">
    <property type="match status" value="1"/>
</dbReference>
<dbReference type="GO" id="GO:0016020">
    <property type="term" value="C:membrane"/>
    <property type="evidence" value="ECO:0007669"/>
    <property type="project" value="UniProtKB-SubCell"/>
</dbReference>
<evidence type="ECO:0000256" key="2">
    <source>
        <dbReference type="ARBA" id="ARBA00022692"/>
    </source>
</evidence>
<proteinExistence type="predicted"/>
<keyword evidence="6" id="KW-0675">Receptor</keyword>
<dbReference type="InterPro" id="IPR013568">
    <property type="entry name" value="SEFIR_dom"/>
</dbReference>
<protein>
    <recommendedName>
        <fullName evidence="8">SEFIR domain-containing protein</fullName>
    </recommendedName>
</protein>
<keyword evidence="4" id="KW-1133">Transmembrane helix</keyword>
<dbReference type="PROSITE" id="PS51534">
    <property type="entry name" value="SEFIR"/>
    <property type="match status" value="1"/>
</dbReference>